<comment type="caution">
    <text evidence="1">The sequence shown here is derived from an EMBL/GenBank/DDBJ whole genome shotgun (WGS) entry which is preliminary data.</text>
</comment>
<proteinExistence type="predicted"/>
<protein>
    <submittedName>
        <fullName evidence="1">Uncharacterized protein</fullName>
    </submittedName>
</protein>
<dbReference type="EMBL" id="AUSU01001904">
    <property type="protein sequence ID" value="EPS69909.1"/>
    <property type="molecule type" value="Genomic_DNA"/>
</dbReference>
<evidence type="ECO:0000313" key="2">
    <source>
        <dbReference type="Proteomes" id="UP000015453"/>
    </source>
</evidence>
<evidence type="ECO:0000313" key="1">
    <source>
        <dbReference type="EMBL" id="EPS69909.1"/>
    </source>
</evidence>
<reference evidence="1 2" key="1">
    <citation type="journal article" date="2013" name="BMC Genomics">
        <title>The miniature genome of a carnivorous plant Genlisea aurea contains a low number of genes and short non-coding sequences.</title>
        <authorList>
            <person name="Leushkin E.V."/>
            <person name="Sutormin R.A."/>
            <person name="Nabieva E.R."/>
            <person name="Penin A.A."/>
            <person name="Kondrashov A.S."/>
            <person name="Logacheva M.D."/>
        </authorList>
    </citation>
    <scope>NUCLEOTIDE SEQUENCE [LARGE SCALE GENOMIC DNA]</scope>
</reference>
<keyword evidence="2" id="KW-1185">Reference proteome</keyword>
<organism evidence="1 2">
    <name type="scientific">Genlisea aurea</name>
    <dbReference type="NCBI Taxonomy" id="192259"/>
    <lineage>
        <taxon>Eukaryota</taxon>
        <taxon>Viridiplantae</taxon>
        <taxon>Streptophyta</taxon>
        <taxon>Embryophyta</taxon>
        <taxon>Tracheophyta</taxon>
        <taxon>Spermatophyta</taxon>
        <taxon>Magnoliopsida</taxon>
        <taxon>eudicotyledons</taxon>
        <taxon>Gunneridae</taxon>
        <taxon>Pentapetalae</taxon>
        <taxon>asterids</taxon>
        <taxon>lamiids</taxon>
        <taxon>Lamiales</taxon>
        <taxon>Lentibulariaceae</taxon>
        <taxon>Genlisea</taxon>
    </lineage>
</organism>
<dbReference type="Proteomes" id="UP000015453">
    <property type="component" value="Unassembled WGS sequence"/>
</dbReference>
<name>S8CRQ8_9LAMI</name>
<dbReference type="AlphaFoldDB" id="S8CRQ8"/>
<accession>S8CRQ8</accession>
<sequence length="81" mass="9102">MAMSELEGKTVISINMIEMKLLTAVDPVDGETAGRRIMIRRRGDHVRQIPLTIDGQRRLQPVSLTEQQTVLRGKMGKLCGR</sequence>
<gene>
    <name evidence="1" type="ORF">M569_04860</name>
</gene>